<dbReference type="GO" id="GO:0006935">
    <property type="term" value="P:chemotaxis"/>
    <property type="evidence" value="ECO:0007669"/>
    <property type="project" value="InterPro"/>
</dbReference>
<dbReference type="EMBL" id="BLTE01000030">
    <property type="protein sequence ID" value="GFK96046.1"/>
    <property type="molecule type" value="Genomic_DNA"/>
</dbReference>
<dbReference type="AlphaFoldDB" id="A0A6V8M292"/>
<dbReference type="SUPFAM" id="SSF58104">
    <property type="entry name" value="Methyl-accepting chemotaxis protein (MCP) signaling domain"/>
    <property type="match status" value="1"/>
</dbReference>
<dbReference type="Gene3D" id="3.30.450.20">
    <property type="entry name" value="PAS domain"/>
    <property type="match status" value="1"/>
</dbReference>
<feature type="domain" description="Methyl-accepting transducer" evidence="5">
    <location>
        <begin position="248"/>
        <end position="484"/>
    </location>
</feature>
<dbReference type="PANTHER" id="PTHR32089">
    <property type="entry name" value="METHYL-ACCEPTING CHEMOTAXIS PROTEIN MCPB"/>
    <property type="match status" value="1"/>
</dbReference>
<dbReference type="Pfam" id="PF00015">
    <property type="entry name" value="MCPsignal"/>
    <property type="match status" value="1"/>
</dbReference>
<organism evidence="7 8">
    <name type="scientific">Fundidesulfovibrio magnetotacticus</name>
    <dbReference type="NCBI Taxonomy" id="2730080"/>
    <lineage>
        <taxon>Bacteria</taxon>
        <taxon>Pseudomonadati</taxon>
        <taxon>Thermodesulfobacteriota</taxon>
        <taxon>Desulfovibrionia</taxon>
        <taxon>Desulfovibrionales</taxon>
        <taxon>Desulfovibrionaceae</taxon>
        <taxon>Fundidesulfovibrio</taxon>
    </lineage>
</organism>
<evidence type="ECO:0000256" key="4">
    <source>
        <dbReference type="SAM" id="Phobius"/>
    </source>
</evidence>
<evidence type="ECO:0000259" key="6">
    <source>
        <dbReference type="PROSITE" id="PS50885"/>
    </source>
</evidence>
<dbReference type="GO" id="GO:0004888">
    <property type="term" value="F:transmembrane signaling receptor activity"/>
    <property type="evidence" value="ECO:0007669"/>
    <property type="project" value="InterPro"/>
</dbReference>
<dbReference type="InterPro" id="IPR000014">
    <property type="entry name" value="PAS"/>
</dbReference>
<dbReference type="CDD" id="cd00130">
    <property type="entry name" value="PAS"/>
    <property type="match status" value="1"/>
</dbReference>
<feature type="domain" description="HAMP" evidence="6">
    <location>
        <begin position="57"/>
        <end position="109"/>
    </location>
</feature>
<dbReference type="Proteomes" id="UP000494245">
    <property type="component" value="Unassembled WGS sequence"/>
</dbReference>
<dbReference type="GO" id="GO:0016020">
    <property type="term" value="C:membrane"/>
    <property type="evidence" value="ECO:0007669"/>
    <property type="project" value="InterPro"/>
</dbReference>
<keyword evidence="1 3" id="KW-0807">Transducer</keyword>
<keyword evidence="8" id="KW-1185">Reference proteome</keyword>
<reference evidence="7 8" key="2">
    <citation type="submission" date="2020-05" db="EMBL/GenBank/DDBJ databases">
        <title>Draft genome sequence of Desulfovibrio sp. strainFSS-1.</title>
        <authorList>
            <person name="Shimoshige H."/>
            <person name="Kobayashi H."/>
            <person name="Maekawa T."/>
        </authorList>
    </citation>
    <scope>NUCLEOTIDE SEQUENCE [LARGE SCALE GENOMIC DNA]</scope>
    <source>
        <strain evidence="7 8">SIID29052-01</strain>
    </source>
</reference>
<dbReference type="RefSeq" id="WP_173087182.1">
    <property type="nucleotide sequence ID" value="NZ_BLTE01000030.1"/>
</dbReference>
<sequence>MNVNMRFYLTLLLLVLIALAASLAPWLSGTAPFGTLQAGAAAAVLVLAAVLGVGFHRHVALPLKGIHDFSQAQAQGDSAAVFVSDFPGEIGETARAVQAMTGRMLEAIGYAQGILAGIRTPFIVVDEQLRLSLTNQALMDLLQYDGKPESYYGQNVAFFFYGDASRRTVLADAIDQNASIVREVVTTGKKGAKRNILIAAAPLYNAVNGKLMGALCLYTDLTELRAKEQEIARRNEALAQAAQEAEAISGQVMVHAQGLNSSFELAGRGAQRQRERLEGTSTAVSQIDASVTHVAHSAGEVAKIAEGAGAKAQEGDELVRGLVDAMEGVRARASGLKDAMGSLAGQAEDIGRVLVVISDIADQTNLLALNAAIEAARAGDAGRGFAVVADEVRKLAEKTMTATKEVGEAISAIQEGARGSAVQVEAAVEAISQTTSMAHGSGAALTDIVRLVGETSGQVRSIALGAEEQARAVREVTEAVADISAVAADTADGVGDSRQGVQGLMDLMQRLRGLIDAMAKDQPSALT</sequence>
<dbReference type="SMART" id="SM00283">
    <property type="entry name" value="MA"/>
    <property type="match status" value="1"/>
</dbReference>
<reference evidence="7 8" key="1">
    <citation type="submission" date="2020-04" db="EMBL/GenBank/DDBJ databases">
        <authorList>
            <consortium name="Desulfovibrio sp. FSS-1 genome sequencing consortium"/>
            <person name="Shimoshige H."/>
            <person name="Kobayashi H."/>
            <person name="Maekawa T."/>
        </authorList>
    </citation>
    <scope>NUCLEOTIDE SEQUENCE [LARGE SCALE GENOMIC DNA]</scope>
    <source>
        <strain evidence="7 8">SIID29052-01</strain>
    </source>
</reference>
<protein>
    <submittedName>
        <fullName evidence="7">Methyl-accepting chemotaxis protein McpH</fullName>
    </submittedName>
</protein>
<keyword evidence="4" id="KW-0472">Membrane</keyword>
<comment type="similarity">
    <text evidence="2">Belongs to the methyl-accepting chemotaxis (MCP) protein family.</text>
</comment>
<accession>A0A6V8M292</accession>
<dbReference type="GO" id="GO:0007165">
    <property type="term" value="P:signal transduction"/>
    <property type="evidence" value="ECO:0007669"/>
    <property type="project" value="UniProtKB-KW"/>
</dbReference>
<dbReference type="Gene3D" id="6.10.340.10">
    <property type="match status" value="1"/>
</dbReference>
<evidence type="ECO:0000313" key="7">
    <source>
        <dbReference type="EMBL" id="GFK96046.1"/>
    </source>
</evidence>
<dbReference type="InterPro" id="IPR004089">
    <property type="entry name" value="MCPsignal_dom"/>
</dbReference>
<dbReference type="CDD" id="cd11386">
    <property type="entry name" value="MCP_signal"/>
    <property type="match status" value="1"/>
</dbReference>
<feature type="transmembrane region" description="Helical" evidence="4">
    <location>
        <begin position="36"/>
        <end position="55"/>
    </location>
</feature>
<comment type="caution">
    <text evidence="7">The sequence shown here is derived from an EMBL/GenBank/DDBJ whole genome shotgun (WGS) entry which is preliminary data.</text>
</comment>
<dbReference type="InterPro" id="IPR004090">
    <property type="entry name" value="Chemotax_Me-accpt_rcpt"/>
</dbReference>
<evidence type="ECO:0000256" key="3">
    <source>
        <dbReference type="PROSITE-ProRule" id="PRU00284"/>
    </source>
</evidence>
<evidence type="ECO:0000313" key="8">
    <source>
        <dbReference type="Proteomes" id="UP000494245"/>
    </source>
</evidence>
<keyword evidence="4" id="KW-0812">Transmembrane</keyword>
<dbReference type="PROSITE" id="PS50885">
    <property type="entry name" value="HAMP"/>
    <property type="match status" value="1"/>
</dbReference>
<dbReference type="PROSITE" id="PS50111">
    <property type="entry name" value="CHEMOTAXIS_TRANSDUC_2"/>
    <property type="match status" value="1"/>
</dbReference>
<evidence type="ECO:0000259" key="5">
    <source>
        <dbReference type="PROSITE" id="PS50111"/>
    </source>
</evidence>
<dbReference type="PRINTS" id="PR00260">
    <property type="entry name" value="CHEMTRNSDUCR"/>
</dbReference>
<dbReference type="InterPro" id="IPR003660">
    <property type="entry name" value="HAMP_dom"/>
</dbReference>
<evidence type="ECO:0000256" key="2">
    <source>
        <dbReference type="ARBA" id="ARBA00029447"/>
    </source>
</evidence>
<name>A0A6V8M292_9BACT</name>
<dbReference type="SUPFAM" id="SSF55785">
    <property type="entry name" value="PYP-like sensor domain (PAS domain)"/>
    <property type="match status" value="1"/>
</dbReference>
<keyword evidence="4" id="KW-1133">Transmembrane helix</keyword>
<dbReference type="Pfam" id="PF13426">
    <property type="entry name" value="PAS_9"/>
    <property type="match status" value="1"/>
</dbReference>
<dbReference type="InterPro" id="IPR035965">
    <property type="entry name" value="PAS-like_dom_sf"/>
</dbReference>
<gene>
    <name evidence="7" type="primary">mcpH_2</name>
    <name evidence="7" type="ORF">NNJEOMEG_03920</name>
</gene>
<dbReference type="PANTHER" id="PTHR32089:SF112">
    <property type="entry name" value="LYSOZYME-LIKE PROTEIN-RELATED"/>
    <property type="match status" value="1"/>
</dbReference>
<proteinExistence type="inferred from homology"/>
<evidence type="ECO:0000256" key="1">
    <source>
        <dbReference type="ARBA" id="ARBA00023224"/>
    </source>
</evidence>
<dbReference type="Gene3D" id="1.10.287.950">
    <property type="entry name" value="Methyl-accepting chemotaxis protein"/>
    <property type="match status" value="1"/>
</dbReference>